<sequence>MKPRPPLAKLAAAALALLAATACTAGTENAPAVPKAGATPDRTPVTLTLWHGFVADNELKAFDDALAGFRRTHPWITVKTTKAVQDEQIIQAARGGNPPDIALSFTTDSVATFCKTGIFQDLSPYLAAAKVDESLFPKVIAEYTRYQGKRCVMPMLADAYGLYYNKKLMKGEPAPRTLSELAALAKKLTVRDAKGEIKVAGFVPSSQMYENAPIHTGTMVGATWTDPDGTSAIGGDPAWKKLMTWQKDLVDWFGYDRLERFRKSFGDEWSADNPFMKGQVAMAIDGEWRNAMIAADAPDLDYGTAPLPVADDRPDLYGGGFIAGTVIGIPRGAAHSQAAWELVRHLTTDTDALVTLSNALRNVPSTLPALQSPKLDRDPNFQTFLDIFAHPASSTLPAHINSAFNQQTLQEAQIAWESGRAKDLDALLAGVDRKIDDKLKLTAGG</sequence>
<organism evidence="5 6">
    <name type="scientific">Sphaerisporangium melleum</name>
    <dbReference type="NCBI Taxonomy" id="321316"/>
    <lineage>
        <taxon>Bacteria</taxon>
        <taxon>Bacillati</taxon>
        <taxon>Actinomycetota</taxon>
        <taxon>Actinomycetes</taxon>
        <taxon>Streptosporangiales</taxon>
        <taxon>Streptosporangiaceae</taxon>
        <taxon>Sphaerisporangium</taxon>
    </lineage>
</organism>
<dbReference type="GO" id="GO:0015768">
    <property type="term" value="P:maltose transport"/>
    <property type="evidence" value="ECO:0007669"/>
    <property type="project" value="TreeGrafter"/>
</dbReference>
<dbReference type="Pfam" id="PF01547">
    <property type="entry name" value="SBP_bac_1"/>
    <property type="match status" value="1"/>
</dbReference>
<dbReference type="EMBL" id="BMNT01000037">
    <property type="protein sequence ID" value="GGL07734.1"/>
    <property type="molecule type" value="Genomic_DNA"/>
</dbReference>
<keyword evidence="2" id="KW-0813">Transport</keyword>
<reference evidence="5" key="2">
    <citation type="submission" date="2020-09" db="EMBL/GenBank/DDBJ databases">
        <authorList>
            <person name="Sun Q."/>
            <person name="Ohkuma M."/>
        </authorList>
    </citation>
    <scope>NUCLEOTIDE SEQUENCE</scope>
    <source>
        <strain evidence="5">JCM 13064</strain>
    </source>
</reference>
<protein>
    <submittedName>
        <fullName evidence="5">ABC transporter substrate-binding protein</fullName>
    </submittedName>
</protein>
<dbReference type="Proteomes" id="UP000645217">
    <property type="component" value="Unassembled WGS sequence"/>
</dbReference>
<name>A0A917RH02_9ACTN</name>
<evidence type="ECO:0000256" key="1">
    <source>
        <dbReference type="ARBA" id="ARBA00008520"/>
    </source>
</evidence>
<dbReference type="CDD" id="cd14748">
    <property type="entry name" value="PBP2_UgpB"/>
    <property type="match status" value="1"/>
</dbReference>
<evidence type="ECO:0000256" key="4">
    <source>
        <dbReference type="SAM" id="SignalP"/>
    </source>
</evidence>
<gene>
    <name evidence="5" type="ORF">GCM10007964_57520</name>
</gene>
<accession>A0A917RH02</accession>
<evidence type="ECO:0000313" key="6">
    <source>
        <dbReference type="Proteomes" id="UP000645217"/>
    </source>
</evidence>
<evidence type="ECO:0000313" key="5">
    <source>
        <dbReference type="EMBL" id="GGL07734.1"/>
    </source>
</evidence>
<dbReference type="RefSeq" id="WP_189166184.1">
    <property type="nucleotide sequence ID" value="NZ_BMNT01000037.1"/>
</dbReference>
<dbReference type="PROSITE" id="PS51257">
    <property type="entry name" value="PROKAR_LIPOPROTEIN"/>
    <property type="match status" value="1"/>
</dbReference>
<dbReference type="AlphaFoldDB" id="A0A917RH02"/>
<dbReference type="GO" id="GO:1901982">
    <property type="term" value="F:maltose binding"/>
    <property type="evidence" value="ECO:0007669"/>
    <property type="project" value="TreeGrafter"/>
</dbReference>
<evidence type="ECO:0000256" key="2">
    <source>
        <dbReference type="ARBA" id="ARBA00022448"/>
    </source>
</evidence>
<keyword evidence="6" id="KW-1185">Reference proteome</keyword>
<evidence type="ECO:0000256" key="3">
    <source>
        <dbReference type="ARBA" id="ARBA00022729"/>
    </source>
</evidence>
<dbReference type="GO" id="GO:0042956">
    <property type="term" value="P:maltodextrin transmembrane transport"/>
    <property type="evidence" value="ECO:0007669"/>
    <property type="project" value="TreeGrafter"/>
</dbReference>
<comment type="caution">
    <text evidence="5">The sequence shown here is derived from an EMBL/GenBank/DDBJ whole genome shotgun (WGS) entry which is preliminary data.</text>
</comment>
<dbReference type="GO" id="GO:0055052">
    <property type="term" value="C:ATP-binding cassette (ABC) transporter complex, substrate-binding subunit-containing"/>
    <property type="evidence" value="ECO:0007669"/>
    <property type="project" value="TreeGrafter"/>
</dbReference>
<keyword evidence="3 4" id="KW-0732">Signal</keyword>
<dbReference type="InterPro" id="IPR006059">
    <property type="entry name" value="SBP"/>
</dbReference>
<dbReference type="PANTHER" id="PTHR30061">
    <property type="entry name" value="MALTOSE-BINDING PERIPLASMIC PROTEIN"/>
    <property type="match status" value="1"/>
</dbReference>
<proteinExistence type="inferred from homology"/>
<feature type="chain" id="PRO_5039554277" evidence="4">
    <location>
        <begin position="26"/>
        <end position="445"/>
    </location>
</feature>
<feature type="signal peptide" evidence="4">
    <location>
        <begin position="1"/>
        <end position="25"/>
    </location>
</feature>
<reference evidence="5" key="1">
    <citation type="journal article" date="2014" name="Int. J. Syst. Evol. Microbiol.">
        <title>Complete genome sequence of Corynebacterium casei LMG S-19264T (=DSM 44701T), isolated from a smear-ripened cheese.</title>
        <authorList>
            <consortium name="US DOE Joint Genome Institute (JGI-PGF)"/>
            <person name="Walter F."/>
            <person name="Albersmeier A."/>
            <person name="Kalinowski J."/>
            <person name="Ruckert C."/>
        </authorList>
    </citation>
    <scope>NUCLEOTIDE SEQUENCE</scope>
    <source>
        <strain evidence="5">JCM 13064</strain>
    </source>
</reference>
<comment type="similarity">
    <text evidence="1">Belongs to the bacterial solute-binding protein 1 family.</text>
</comment>
<dbReference type="PANTHER" id="PTHR30061:SF50">
    <property type="entry name" value="MALTOSE_MALTODEXTRIN-BINDING PERIPLASMIC PROTEIN"/>
    <property type="match status" value="1"/>
</dbReference>
<dbReference type="SUPFAM" id="SSF53850">
    <property type="entry name" value="Periplasmic binding protein-like II"/>
    <property type="match status" value="1"/>
</dbReference>
<dbReference type="Gene3D" id="3.40.190.10">
    <property type="entry name" value="Periplasmic binding protein-like II"/>
    <property type="match status" value="2"/>
</dbReference>